<organism evidence="1 2">
    <name type="scientific">Brevundimonas abyssalis TAR-001</name>
    <dbReference type="NCBI Taxonomy" id="1391729"/>
    <lineage>
        <taxon>Bacteria</taxon>
        <taxon>Pseudomonadati</taxon>
        <taxon>Pseudomonadota</taxon>
        <taxon>Alphaproteobacteria</taxon>
        <taxon>Caulobacterales</taxon>
        <taxon>Caulobacteraceae</taxon>
        <taxon>Brevundimonas</taxon>
    </lineage>
</organism>
<evidence type="ECO:0008006" key="3">
    <source>
        <dbReference type="Google" id="ProtNLM"/>
    </source>
</evidence>
<gene>
    <name evidence="1" type="ORF">MBEBAB_0245</name>
</gene>
<reference evidence="2" key="1">
    <citation type="journal article" date="2013" name="Genome Announc.">
        <title>Draft Genome Sequence of the Dimorphic Prosthecate Bacterium Brevundimonas abyssalis TAR-001T.</title>
        <authorList>
            <person name="Tsubouchi T."/>
            <person name="Nishi S."/>
            <person name="Usui K."/>
            <person name="Shimane Y."/>
            <person name="Takaki Y."/>
            <person name="Maruyama T."/>
            <person name="Hatada Y."/>
        </authorList>
    </citation>
    <scope>NUCLEOTIDE SEQUENCE [LARGE SCALE GENOMIC DNA]</scope>
    <source>
        <strain evidence="2">TAR-001</strain>
    </source>
</reference>
<proteinExistence type="predicted"/>
<dbReference type="AlphaFoldDB" id="A0A8E0KIR6"/>
<evidence type="ECO:0000313" key="2">
    <source>
        <dbReference type="Proteomes" id="UP000016569"/>
    </source>
</evidence>
<evidence type="ECO:0000313" key="1">
    <source>
        <dbReference type="EMBL" id="GAD57995.1"/>
    </source>
</evidence>
<name>A0A8E0KIR6_9CAUL</name>
<dbReference type="OrthoDB" id="7205908at2"/>
<accession>A0A8E0KIR6</accession>
<dbReference type="RefSeq" id="WP_021696091.1">
    <property type="nucleotide sequence ID" value="NZ_BATC01000003.1"/>
</dbReference>
<dbReference type="Proteomes" id="UP000016569">
    <property type="component" value="Unassembled WGS sequence"/>
</dbReference>
<keyword evidence="2" id="KW-1185">Reference proteome</keyword>
<sequence length="145" mass="15673">MNDRMMREAGSVIHRRLEIMAEAVCDPAGADLTELALMSDEKLAAFQAVSERATAGAGVVAGRVADAWAVETDAASRAMEQVMTAPDAAQAAVIQTQWALGCWTRATERALTLNADWARMQTYVLAPVHSTVSANARRLKTKEKR</sequence>
<comment type="caution">
    <text evidence="1">The sequence shown here is derived from an EMBL/GenBank/DDBJ whole genome shotgun (WGS) entry which is preliminary data.</text>
</comment>
<protein>
    <recommendedName>
        <fullName evidence="3">Phasin domain-containing protein</fullName>
    </recommendedName>
</protein>
<dbReference type="EMBL" id="BATC01000003">
    <property type="protein sequence ID" value="GAD57995.1"/>
    <property type="molecule type" value="Genomic_DNA"/>
</dbReference>